<dbReference type="Pfam" id="PF01554">
    <property type="entry name" value="MatE"/>
    <property type="match status" value="2"/>
</dbReference>
<proteinExistence type="inferred from homology"/>
<dbReference type="Proteomes" id="UP001417504">
    <property type="component" value="Unassembled WGS sequence"/>
</dbReference>
<dbReference type="NCBIfam" id="TIGR00797">
    <property type="entry name" value="matE"/>
    <property type="match status" value="1"/>
</dbReference>
<comment type="similarity">
    <text evidence="2 6">Belongs to the multi antimicrobial extrusion (MATE) (TC 2.A.66.1) family.</text>
</comment>
<feature type="region of interest" description="Disordered" evidence="7">
    <location>
        <begin position="1"/>
        <end position="25"/>
    </location>
</feature>
<dbReference type="AlphaFoldDB" id="A0AAP0KPA4"/>
<feature type="transmembrane region" description="Helical" evidence="6">
    <location>
        <begin position="362"/>
        <end position="385"/>
    </location>
</feature>
<dbReference type="InterPro" id="IPR045069">
    <property type="entry name" value="MATE_euk"/>
</dbReference>
<feature type="transmembrane region" description="Helical" evidence="6">
    <location>
        <begin position="212"/>
        <end position="232"/>
    </location>
</feature>
<keyword evidence="9" id="KW-1185">Reference proteome</keyword>
<organism evidence="8 9">
    <name type="scientific">Stephania japonica</name>
    <dbReference type="NCBI Taxonomy" id="461633"/>
    <lineage>
        <taxon>Eukaryota</taxon>
        <taxon>Viridiplantae</taxon>
        <taxon>Streptophyta</taxon>
        <taxon>Embryophyta</taxon>
        <taxon>Tracheophyta</taxon>
        <taxon>Spermatophyta</taxon>
        <taxon>Magnoliopsida</taxon>
        <taxon>Ranunculales</taxon>
        <taxon>Menispermaceae</taxon>
        <taxon>Menispermoideae</taxon>
        <taxon>Cissampelideae</taxon>
        <taxon>Stephania</taxon>
    </lineage>
</organism>
<evidence type="ECO:0000256" key="6">
    <source>
        <dbReference type="RuleBase" id="RU004914"/>
    </source>
</evidence>
<name>A0AAP0KPA4_9MAGN</name>
<accession>A0AAP0KPA4</accession>
<comment type="subcellular location">
    <subcellularLocation>
        <location evidence="1">Membrane</location>
        <topology evidence="1">Multi-pass membrane protein</topology>
    </subcellularLocation>
</comment>
<keyword evidence="5 6" id="KW-0472">Membrane</keyword>
<feature type="transmembrane region" description="Helical" evidence="6">
    <location>
        <begin position="435"/>
        <end position="457"/>
    </location>
</feature>
<evidence type="ECO:0000256" key="3">
    <source>
        <dbReference type="ARBA" id="ARBA00022692"/>
    </source>
</evidence>
<comment type="caution">
    <text evidence="6">Lacks conserved residue(s) required for the propagation of feature annotation.</text>
</comment>
<feature type="transmembrane region" description="Helical" evidence="6">
    <location>
        <begin position="284"/>
        <end position="302"/>
    </location>
</feature>
<feature type="transmembrane region" description="Helical" evidence="6">
    <location>
        <begin position="144"/>
        <end position="162"/>
    </location>
</feature>
<evidence type="ECO:0000313" key="9">
    <source>
        <dbReference type="Proteomes" id="UP001417504"/>
    </source>
</evidence>
<evidence type="ECO:0000256" key="2">
    <source>
        <dbReference type="ARBA" id="ARBA00010199"/>
    </source>
</evidence>
<dbReference type="GO" id="GO:0016020">
    <property type="term" value="C:membrane"/>
    <property type="evidence" value="ECO:0007669"/>
    <property type="project" value="UniProtKB-SubCell"/>
</dbReference>
<evidence type="ECO:0000256" key="5">
    <source>
        <dbReference type="ARBA" id="ARBA00023136"/>
    </source>
</evidence>
<reference evidence="8 9" key="1">
    <citation type="submission" date="2024-01" db="EMBL/GenBank/DDBJ databases">
        <title>Genome assemblies of Stephania.</title>
        <authorList>
            <person name="Yang L."/>
        </authorList>
    </citation>
    <scope>NUCLEOTIDE SEQUENCE [LARGE SCALE GENOMIC DNA]</scope>
    <source>
        <strain evidence="8">QJT</strain>
        <tissue evidence="8">Leaf</tissue>
    </source>
</reference>
<feature type="transmembrane region" description="Helical" evidence="6">
    <location>
        <begin position="63"/>
        <end position="89"/>
    </location>
</feature>
<evidence type="ECO:0000256" key="7">
    <source>
        <dbReference type="SAM" id="MobiDB-lite"/>
    </source>
</evidence>
<feature type="transmembrane region" description="Helical" evidence="6">
    <location>
        <begin position="238"/>
        <end position="263"/>
    </location>
</feature>
<feature type="transmembrane region" description="Helical" evidence="6">
    <location>
        <begin position="464"/>
        <end position="486"/>
    </location>
</feature>
<keyword evidence="3 6" id="KW-0812">Transmembrane</keyword>
<dbReference type="CDD" id="cd13132">
    <property type="entry name" value="MATE_eukaryotic"/>
    <property type="match status" value="1"/>
</dbReference>
<evidence type="ECO:0000256" key="4">
    <source>
        <dbReference type="ARBA" id="ARBA00022989"/>
    </source>
</evidence>
<dbReference type="PANTHER" id="PTHR11206">
    <property type="entry name" value="MULTIDRUG RESISTANCE PROTEIN"/>
    <property type="match status" value="1"/>
</dbReference>
<keyword evidence="4 6" id="KW-1133">Transmembrane helix</keyword>
<evidence type="ECO:0000313" key="8">
    <source>
        <dbReference type="EMBL" id="KAK9155102.1"/>
    </source>
</evidence>
<protein>
    <recommendedName>
        <fullName evidence="6">Protein DETOXIFICATION</fullName>
    </recommendedName>
    <alternativeName>
        <fullName evidence="6">Multidrug and toxic compound extrusion protein</fullName>
    </alternativeName>
</protein>
<feature type="transmembrane region" description="Helical" evidence="6">
    <location>
        <begin position="406"/>
        <end position="429"/>
    </location>
</feature>
<dbReference type="GO" id="GO:0042910">
    <property type="term" value="F:xenobiotic transmembrane transporter activity"/>
    <property type="evidence" value="ECO:0007669"/>
    <property type="project" value="InterPro"/>
</dbReference>
<dbReference type="GO" id="GO:0015297">
    <property type="term" value="F:antiporter activity"/>
    <property type="evidence" value="ECO:0007669"/>
    <property type="project" value="InterPro"/>
</dbReference>
<sequence length="517" mass="56377">MEEERSSCNAQPLLPHLNSEMSPRLSDLSSDTVEELLSIEANNKWSSDSCRFWLRLVLWESRVLWFLAGASIVVFVFNFMLNFVTLIFTGHLGAEELAGASLAGLGLQGFAYGLMLGMATAVQTLCGQAYGAKKYSSMGVICQKAIILHIGAAFILSFIYWYSGPILQALGQSHSIAQQGQIFARGLIPQLYAFSINCPMQRFLQAQNIVNPLAYLAVGVFFLHLLLSWLAVDVLKYGLLGAALSNSLSWWILVVMTGLYIVLSPSCKQTWLGLSAMAFQGMWPYFKLTVASAIMLCLEIWYSQGLALITGLLPNPTISLDSFTICMNYWNWDIQFMLGLSTGASIRVGNELGAAHPRVAKFAVIVVTGSSTLISLVFSAIILFCRTTLSRAFTSSAEVTKVVSKLAPLLAISVYLNGIQPILTGVAIGCGWQALVAYINLTAYYIIGLPIGCALGFKTSLGVAGIWSGMLIGIFLQTIVLVVLTARTKWNREVEKAAVRLKRSADHEDTLDLVNIS</sequence>
<dbReference type="GO" id="GO:1990961">
    <property type="term" value="P:xenobiotic detoxification by transmembrane export across the plasma membrane"/>
    <property type="evidence" value="ECO:0007669"/>
    <property type="project" value="InterPro"/>
</dbReference>
<evidence type="ECO:0000256" key="1">
    <source>
        <dbReference type="ARBA" id="ARBA00004141"/>
    </source>
</evidence>
<dbReference type="EMBL" id="JBBNAE010000001">
    <property type="protein sequence ID" value="KAK9155102.1"/>
    <property type="molecule type" value="Genomic_DNA"/>
</dbReference>
<gene>
    <name evidence="8" type="ORF">Sjap_002582</name>
</gene>
<dbReference type="InterPro" id="IPR002528">
    <property type="entry name" value="MATE_fam"/>
</dbReference>
<comment type="caution">
    <text evidence="8">The sequence shown here is derived from an EMBL/GenBank/DDBJ whole genome shotgun (WGS) entry which is preliminary data.</text>
</comment>